<dbReference type="Proteomes" id="UP000000719">
    <property type="component" value="Chromosome"/>
</dbReference>
<dbReference type="SUPFAM" id="SSF56281">
    <property type="entry name" value="Metallo-hydrolase/oxidoreductase"/>
    <property type="match status" value="1"/>
</dbReference>
<dbReference type="PANTHER" id="PTHR42663">
    <property type="entry name" value="HYDROLASE C777.06C-RELATED-RELATED"/>
    <property type="match status" value="1"/>
</dbReference>
<sequence length="252" mass="28567">MEIVFLGTGTSHGVPVIGCNCKTCQSKNPRNKRTRSSIYVKFESFSILVDTPPELRLQLLNNGIHKVDAILYTHSHADHIMGFDDIRAFNLINKRPLPCYGNSSTIKDIKRTFNYIFNAVQMGGGLPQVQLIEVNSTFFIEDIKIIPLPVKHGKLDILGYRFGRIAYITDCSHIPESTYDKLEGLDILIIDALRYRPHPTHMNISEALEVIEKTGVSRAYLTHLSHSVEHEELKKNLPSWVRPAYDGLKIII</sequence>
<keyword evidence="3" id="KW-1185">Reference proteome</keyword>
<organism evidence="2 3">
    <name type="scientific">Halothermothrix orenii (strain H 168 / OCM 544 / DSM 9562)</name>
    <dbReference type="NCBI Taxonomy" id="373903"/>
    <lineage>
        <taxon>Bacteria</taxon>
        <taxon>Bacillati</taxon>
        <taxon>Bacillota</taxon>
        <taxon>Clostridia</taxon>
        <taxon>Halanaerobiales</taxon>
        <taxon>Halothermotrichaceae</taxon>
        <taxon>Halothermothrix</taxon>
    </lineage>
</organism>
<dbReference type="AlphaFoldDB" id="B8CX35"/>
<dbReference type="HOGENOM" id="CLU_044538_2_1_9"/>
<dbReference type="EMBL" id="CP001098">
    <property type="protein sequence ID" value="ACL69854.1"/>
    <property type="molecule type" value="Genomic_DNA"/>
</dbReference>
<protein>
    <submittedName>
        <fullName evidence="2">Beta-lactamase domain protein</fullName>
    </submittedName>
</protein>
<dbReference type="OrthoDB" id="9800940at2"/>
<evidence type="ECO:0000259" key="1">
    <source>
        <dbReference type="SMART" id="SM00849"/>
    </source>
</evidence>
<dbReference type="KEGG" id="hor:Hore_11000"/>
<dbReference type="PANTHER" id="PTHR42663:SF6">
    <property type="entry name" value="HYDROLASE C777.06C-RELATED"/>
    <property type="match status" value="1"/>
</dbReference>
<dbReference type="SMART" id="SM00849">
    <property type="entry name" value="Lactamase_B"/>
    <property type="match status" value="1"/>
</dbReference>
<dbReference type="Pfam" id="PF12706">
    <property type="entry name" value="Lactamase_B_2"/>
    <property type="match status" value="1"/>
</dbReference>
<dbReference type="Gene3D" id="3.60.15.10">
    <property type="entry name" value="Ribonuclease Z/Hydroxyacylglutathione hydrolase-like"/>
    <property type="match status" value="1"/>
</dbReference>
<dbReference type="RefSeq" id="WP_012636039.1">
    <property type="nucleotide sequence ID" value="NC_011899.1"/>
</dbReference>
<evidence type="ECO:0000313" key="2">
    <source>
        <dbReference type="EMBL" id="ACL69854.1"/>
    </source>
</evidence>
<dbReference type="eggNOG" id="COG1235">
    <property type="taxonomic scope" value="Bacteria"/>
</dbReference>
<dbReference type="STRING" id="373903.Hore_11000"/>
<gene>
    <name evidence="2" type="ordered locus">Hore_11000</name>
</gene>
<dbReference type="InterPro" id="IPR036866">
    <property type="entry name" value="RibonucZ/Hydroxyglut_hydro"/>
</dbReference>
<feature type="domain" description="Metallo-beta-lactamase" evidence="1">
    <location>
        <begin position="34"/>
        <end position="223"/>
    </location>
</feature>
<dbReference type="CDD" id="cd16279">
    <property type="entry name" value="metallo-hydrolase-like_MBL-fold"/>
    <property type="match status" value="1"/>
</dbReference>
<evidence type="ECO:0000313" key="3">
    <source>
        <dbReference type="Proteomes" id="UP000000719"/>
    </source>
</evidence>
<proteinExistence type="predicted"/>
<dbReference type="InterPro" id="IPR001279">
    <property type="entry name" value="Metallo-B-lactamas"/>
</dbReference>
<name>B8CX35_HALOH</name>
<accession>B8CX35</accession>
<reference evidence="2 3" key="1">
    <citation type="journal article" date="2009" name="PLoS ONE">
        <title>Genome analysis of the anaerobic thermohalophilic bacterium Halothermothrix orenii.</title>
        <authorList>
            <person name="Mavromatis K."/>
            <person name="Ivanova N."/>
            <person name="Anderson I."/>
            <person name="Lykidis A."/>
            <person name="Hooper S.D."/>
            <person name="Sun H."/>
            <person name="Kunin V."/>
            <person name="Lapidus A."/>
            <person name="Hugenholtz P."/>
            <person name="Patel B."/>
            <person name="Kyrpides N.C."/>
        </authorList>
    </citation>
    <scope>NUCLEOTIDE SEQUENCE [LARGE SCALE GENOMIC DNA]</scope>
    <source>
        <strain evidence="3">H 168 / OCM 544 / DSM 9562</strain>
    </source>
</reference>